<gene>
    <name evidence="2" type="ORF">AVDCRST_MAG60-131</name>
</gene>
<evidence type="ECO:0000313" key="2">
    <source>
        <dbReference type="EMBL" id="CAA9371734.1"/>
    </source>
</evidence>
<feature type="compositionally biased region" description="Basic residues" evidence="1">
    <location>
        <begin position="19"/>
        <end position="35"/>
    </location>
</feature>
<protein>
    <submittedName>
        <fullName evidence="2">Uncharacterized protein</fullName>
    </submittedName>
</protein>
<feature type="region of interest" description="Disordered" evidence="1">
    <location>
        <begin position="1"/>
        <end position="153"/>
    </location>
</feature>
<name>A0A6J4N1E7_9ACTN</name>
<feature type="non-terminal residue" evidence="2">
    <location>
        <position position="1"/>
    </location>
</feature>
<feature type="compositionally biased region" description="Low complexity" evidence="1">
    <location>
        <begin position="36"/>
        <end position="49"/>
    </location>
</feature>
<feature type="compositionally biased region" description="Gly residues" evidence="1">
    <location>
        <begin position="105"/>
        <end position="114"/>
    </location>
</feature>
<sequence>DRCSPAETRWPVVGASSHTGRHARADHRPVARRGRPSAGRAQAAAGADPLPHPRLPLAGARAGRELVRQRGVDRRAGVGGHPARWRAAPAVDRDDGQRDRRPHPGSGGGRGRGPGAAEDHPADGGAGRAGRDGADRLPVGGRPRRGVDPGVGH</sequence>
<reference evidence="2" key="1">
    <citation type="submission" date="2020-02" db="EMBL/GenBank/DDBJ databases">
        <authorList>
            <person name="Meier V. D."/>
        </authorList>
    </citation>
    <scope>NUCLEOTIDE SEQUENCE</scope>
    <source>
        <strain evidence="2">AVDCRST_MAG60</strain>
    </source>
</reference>
<evidence type="ECO:0000256" key="1">
    <source>
        <dbReference type="SAM" id="MobiDB-lite"/>
    </source>
</evidence>
<accession>A0A6J4N1E7</accession>
<feature type="non-terminal residue" evidence="2">
    <location>
        <position position="153"/>
    </location>
</feature>
<proteinExistence type="predicted"/>
<feature type="compositionally biased region" description="Basic and acidic residues" evidence="1">
    <location>
        <begin position="62"/>
        <end position="76"/>
    </location>
</feature>
<dbReference type="EMBL" id="CADCUN010000016">
    <property type="protein sequence ID" value="CAA9371734.1"/>
    <property type="molecule type" value="Genomic_DNA"/>
</dbReference>
<dbReference type="AlphaFoldDB" id="A0A6J4N1E7"/>
<organism evidence="2">
    <name type="scientific">uncultured Nocardioides sp</name>
    <dbReference type="NCBI Taxonomy" id="198441"/>
    <lineage>
        <taxon>Bacteria</taxon>
        <taxon>Bacillati</taxon>
        <taxon>Actinomycetota</taxon>
        <taxon>Actinomycetes</taxon>
        <taxon>Propionibacteriales</taxon>
        <taxon>Nocardioidaceae</taxon>
        <taxon>Nocardioides</taxon>
        <taxon>environmental samples</taxon>
    </lineage>
</organism>